<proteinExistence type="predicted"/>
<dbReference type="OrthoDB" id="2152680at2759"/>
<dbReference type="VEuPathDB" id="FungiDB:TAPDE_000802"/>
<organism evidence="1 2">
    <name type="scientific">Taphrina deformans (strain PYCC 5710 / ATCC 11124 / CBS 356.35 / IMI 108563 / JCM 9778 / NBRC 8474)</name>
    <name type="common">Peach leaf curl fungus</name>
    <name type="synonym">Lalaria deformans</name>
    <dbReference type="NCBI Taxonomy" id="1097556"/>
    <lineage>
        <taxon>Eukaryota</taxon>
        <taxon>Fungi</taxon>
        <taxon>Dikarya</taxon>
        <taxon>Ascomycota</taxon>
        <taxon>Taphrinomycotina</taxon>
        <taxon>Taphrinomycetes</taxon>
        <taxon>Taphrinales</taxon>
        <taxon>Taphrinaceae</taxon>
        <taxon>Taphrina</taxon>
    </lineage>
</organism>
<comment type="caution">
    <text evidence="1">The sequence shown here is derived from an EMBL/GenBank/DDBJ whole genome shotgun (WGS) entry which is preliminary data.</text>
</comment>
<gene>
    <name evidence="1" type="ORF">TAPDE_000802</name>
</gene>
<protein>
    <recommendedName>
        <fullName evidence="3">DUF4484 domain-containing protein</fullName>
    </recommendedName>
</protein>
<dbReference type="InterPro" id="IPR053056">
    <property type="entry name" value="Lipid_Metab_Assoc_Protein"/>
</dbReference>
<dbReference type="PANTHER" id="PTHR28153">
    <property type="entry name" value="PROTEIN, PUTATIVE-RELATED"/>
    <property type="match status" value="1"/>
</dbReference>
<dbReference type="Proteomes" id="UP000013776">
    <property type="component" value="Unassembled WGS sequence"/>
</dbReference>
<accession>R4XA16</accession>
<evidence type="ECO:0000313" key="2">
    <source>
        <dbReference type="Proteomes" id="UP000013776"/>
    </source>
</evidence>
<evidence type="ECO:0000313" key="1">
    <source>
        <dbReference type="EMBL" id="CCG81109.1"/>
    </source>
</evidence>
<dbReference type="AlphaFoldDB" id="R4XA16"/>
<name>R4XA16_TAPDE</name>
<sequence>MSKSSDELPPIVALFVSAFHVKEGYKIIWRKSDRNLTGCEYKTLPSGIDRVQEDVIYFTHDTCLGIAAYQNLQTGGTARQTYSCVSIAVLVLADAHNLRHQRLNKIWLYNSVLRDLIKSFDINTTQHSALDEFYTQQTIIPKRVTQVSRPSSPPASPVLSSQSIFPNYQSFRSERQNTQTKSVALLPAQELSNLHPVLSLPDFYRAALARKRILLLTEAPVQRACHFIYNLQLISAIPNNATTMRRPSPLRQLFSLGLADIPLLESLTNQDGEDQGWIGISTDQIFESKTDLWDVLIKLPSEEAGHDLAKQRARPNIVLNDGTRLLTSYLDSSNFQKLKPFLPLYHDTGLKVRPEPSFKRSVVDSIVSGFWYWASAGQFLQPDEEIFLLQPESADETVQQEEEDGEDRPLMRSTLSVADKSKHVSNGRDEVIILVLFNRLTSNIMNMLDELSCESVDELKISREQMVKIGLTPRLPIDVKLIEALGLRWFGREVIVDKSFWPCC</sequence>
<dbReference type="Pfam" id="PF09804">
    <property type="entry name" value="DENND11"/>
    <property type="match status" value="1"/>
</dbReference>
<keyword evidence="2" id="KW-1185">Reference proteome</keyword>
<dbReference type="GO" id="GO:0005811">
    <property type="term" value="C:lipid droplet"/>
    <property type="evidence" value="ECO:0007669"/>
    <property type="project" value="TreeGrafter"/>
</dbReference>
<dbReference type="PANTHER" id="PTHR28153:SF1">
    <property type="entry name" value="DUF4484 DOMAIN-CONTAINING PROTEIN"/>
    <property type="match status" value="1"/>
</dbReference>
<dbReference type="EMBL" id="CAHR02000025">
    <property type="protein sequence ID" value="CCG81109.1"/>
    <property type="molecule type" value="Genomic_DNA"/>
</dbReference>
<dbReference type="eggNOG" id="KOG4704">
    <property type="taxonomic scope" value="Eukaryota"/>
</dbReference>
<evidence type="ECO:0008006" key="3">
    <source>
        <dbReference type="Google" id="ProtNLM"/>
    </source>
</evidence>
<dbReference type="InterPro" id="IPR018626">
    <property type="entry name" value="LCHN/Anr2"/>
</dbReference>
<reference evidence="1 2" key="1">
    <citation type="journal article" date="2013" name="MBio">
        <title>Genome sequencing of the plant pathogen Taphrina deformans, the causal agent of peach leaf curl.</title>
        <authorList>
            <person name="Cisse O.H."/>
            <person name="Almeida J.M.G.C.F."/>
            <person name="Fonseca A."/>
            <person name="Kumar A.A."/>
            <person name="Salojaervi J."/>
            <person name="Overmyer K."/>
            <person name="Hauser P.M."/>
            <person name="Pagni M."/>
        </authorList>
    </citation>
    <scope>NUCLEOTIDE SEQUENCE [LARGE SCALE GENOMIC DNA]</scope>
    <source>
        <strain evidence="2">PYCC 5710 / ATCC 11124 / CBS 356.35 / IMI 108563 / JCM 9778 / NBRC 8474</strain>
    </source>
</reference>